<dbReference type="PANTHER" id="PTHR30295:SF0">
    <property type="entry name" value="BACTERIOFERRITIN"/>
    <property type="match status" value="1"/>
</dbReference>
<dbReference type="EMBL" id="PFNG01000168">
    <property type="protein sequence ID" value="PIZ37592.1"/>
    <property type="molecule type" value="Genomic_DNA"/>
</dbReference>
<proteinExistence type="predicted"/>
<keyword evidence="4" id="KW-0408">Iron</keyword>
<dbReference type="Proteomes" id="UP000230956">
    <property type="component" value="Unassembled WGS sequence"/>
</dbReference>
<dbReference type="Gene3D" id="1.20.1260.10">
    <property type="match status" value="1"/>
</dbReference>
<dbReference type="GO" id="GO:0020037">
    <property type="term" value="F:heme binding"/>
    <property type="evidence" value="ECO:0007669"/>
    <property type="project" value="TreeGrafter"/>
</dbReference>
<evidence type="ECO:0000313" key="8">
    <source>
        <dbReference type="Proteomes" id="UP000230956"/>
    </source>
</evidence>
<evidence type="ECO:0000256" key="3">
    <source>
        <dbReference type="ARBA" id="ARBA00022434"/>
    </source>
</evidence>
<dbReference type="PROSITE" id="PS50905">
    <property type="entry name" value="FERRITIN_LIKE"/>
    <property type="match status" value="1"/>
</dbReference>
<dbReference type="InterPro" id="IPR008331">
    <property type="entry name" value="Ferritin_DPS_dom"/>
</dbReference>
<accession>A0A2M7T751</accession>
<name>A0A2M7T751_9ACTN</name>
<evidence type="ECO:0000259" key="6">
    <source>
        <dbReference type="PROSITE" id="PS50905"/>
    </source>
</evidence>
<feature type="domain" description="Ferritin-like diiron" evidence="6">
    <location>
        <begin position="20"/>
        <end position="170"/>
    </location>
</feature>
<dbReference type="PANTHER" id="PTHR30295">
    <property type="entry name" value="BACTERIOFERRITIN"/>
    <property type="match status" value="1"/>
</dbReference>
<evidence type="ECO:0000313" key="7">
    <source>
        <dbReference type="EMBL" id="PIZ37592.1"/>
    </source>
</evidence>
<comment type="cofactor">
    <cofactor evidence="1">
        <name>heme b</name>
        <dbReference type="ChEBI" id="CHEBI:60344"/>
    </cofactor>
</comment>
<evidence type="ECO:0000256" key="4">
    <source>
        <dbReference type="ARBA" id="ARBA00023004"/>
    </source>
</evidence>
<dbReference type="GO" id="GO:0004322">
    <property type="term" value="F:ferroxidase activity"/>
    <property type="evidence" value="ECO:0007669"/>
    <property type="project" value="UniProtKB-EC"/>
</dbReference>
<dbReference type="InterPro" id="IPR012347">
    <property type="entry name" value="Ferritin-like"/>
</dbReference>
<dbReference type="SUPFAM" id="SSF47240">
    <property type="entry name" value="Ferritin-like"/>
    <property type="match status" value="1"/>
</dbReference>
<dbReference type="GO" id="GO:0008199">
    <property type="term" value="F:ferric iron binding"/>
    <property type="evidence" value="ECO:0007669"/>
    <property type="project" value="InterPro"/>
</dbReference>
<dbReference type="AlphaFoldDB" id="A0A2M7T751"/>
<comment type="caution">
    <text evidence="7">The sequence shown here is derived from an EMBL/GenBank/DDBJ whole genome shotgun (WGS) entry which is preliminary data.</text>
</comment>
<evidence type="ECO:0000256" key="1">
    <source>
        <dbReference type="ARBA" id="ARBA00001970"/>
    </source>
</evidence>
<organism evidence="7 8">
    <name type="scientific">Candidatus Aquicultor secundus</name>
    <dbReference type="NCBI Taxonomy" id="1973895"/>
    <lineage>
        <taxon>Bacteria</taxon>
        <taxon>Bacillati</taxon>
        <taxon>Actinomycetota</taxon>
        <taxon>Candidatus Aquicultoria</taxon>
        <taxon>Candidatus Aquicultorales</taxon>
        <taxon>Candidatus Aquicultoraceae</taxon>
        <taxon>Candidatus Aquicultor</taxon>
    </lineage>
</organism>
<sequence length="178" mass="20134">MFLKGNLIVSALFSREEVTSLTKQEIIERLNYLRATELFAIQQYMNHHYRVKGMDFSDIRDIERSIALVEMKHAEMLAERINMLGGNPITNPAQVSQLKTSQVNTSEDSRGMLMADLELERGAIRDYTKAIQDIGDGDPGIRKMLEDILIQEEEHADTFGTWLGEKQAYAIGELKGAA</sequence>
<evidence type="ECO:0000256" key="5">
    <source>
        <dbReference type="ARBA" id="ARBA00036243"/>
    </source>
</evidence>
<gene>
    <name evidence="7" type="ORF">COY37_07145</name>
</gene>
<dbReference type="GO" id="GO:0005829">
    <property type="term" value="C:cytosol"/>
    <property type="evidence" value="ECO:0007669"/>
    <property type="project" value="TreeGrafter"/>
</dbReference>
<dbReference type="EC" id="1.16.3.1" evidence="2"/>
<comment type="catalytic activity">
    <reaction evidence="5">
        <text>Fe(2+)(in) = Fe(2+)(out)</text>
        <dbReference type="Rhea" id="RHEA:28486"/>
        <dbReference type="ChEBI" id="CHEBI:29033"/>
    </reaction>
</comment>
<reference evidence="8" key="1">
    <citation type="submission" date="2017-09" db="EMBL/GenBank/DDBJ databases">
        <title>Depth-based differentiation of microbial function through sediment-hosted aquifers and enrichment of novel symbionts in the deep terrestrial subsurface.</title>
        <authorList>
            <person name="Probst A.J."/>
            <person name="Ladd B."/>
            <person name="Jarett J.K."/>
            <person name="Geller-Mcgrath D.E."/>
            <person name="Sieber C.M.K."/>
            <person name="Emerson J.B."/>
            <person name="Anantharaman K."/>
            <person name="Thomas B.C."/>
            <person name="Malmstrom R."/>
            <person name="Stieglmeier M."/>
            <person name="Klingl A."/>
            <person name="Woyke T."/>
            <person name="Ryan C.M."/>
            <person name="Banfield J.F."/>
        </authorList>
    </citation>
    <scope>NUCLEOTIDE SEQUENCE [LARGE SCALE GENOMIC DNA]</scope>
</reference>
<evidence type="ECO:0000256" key="2">
    <source>
        <dbReference type="ARBA" id="ARBA00013107"/>
    </source>
</evidence>
<dbReference type="GO" id="GO:0006879">
    <property type="term" value="P:intracellular iron ion homeostasis"/>
    <property type="evidence" value="ECO:0007669"/>
    <property type="project" value="UniProtKB-KW"/>
</dbReference>
<dbReference type="InterPro" id="IPR009078">
    <property type="entry name" value="Ferritin-like_SF"/>
</dbReference>
<protein>
    <recommendedName>
        <fullName evidence="2">ferroxidase</fullName>
        <ecNumber evidence="2">1.16.3.1</ecNumber>
    </recommendedName>
</protein>
<keyword evidence="3" id="KW-0409">Iron storage</keyword>
<dbReference type="Pfam" id="PF00210">
    <property type="entry name" value="Ferritin"/>
    <property type="match status" value="1"/>
</dbReference>
<dbReference type="InterPro" id="IPR009040">
    <property type="entry name" value="Ferritin-like_diiron"/>
</dbReference>